<dbReference type="RefSeq" id="WP_101576323.1">
    <property type="nucleotide sequence ID" value="NZ_PGVA01000012.1"/>
</dbReference>
<keyword evidence="1" id="KW-0472">Membrane</keyword>
<keyword evidence="1" id="KW-1133">Transmembrane helix</keyword>
<dbReference type="EMBL" id="PGVD01000003">
    <property type="protein sequence ID" value="PLS00826.1"/>
    <property type="molecule type" value="Genomic_DNA"/>
</dbReference>
<evidence type="ECO:0000313" key="5">
    <source>
        <dbReference type="Proteomes" id="UP000235114"/>
    </source>
</evidence>
<proteinExistence type="predicted"/>
<keyword evidence="1" id="KW-0812">Transmembrane</keyword>
<dbReference type="AlphaFoldDB" id="A0A2N5GPN8"/>
<dbReference type="Proteomes" id="UP000235114">
    <property type="component" value="Unassembled WGS sequence"/>
</dbReference>
<keyword evidence="5" id="KW-1185">Reference proteome</keyword>
<dbReference type="OrthoDB" id="2931716at2"/>
<feature type="transmembrane region" description="Helical" evidence="1">
    <location>
        <begin position="6"/>
        <end position="24"/>
    </location>
</feature>
<evidence type="ECO:0000313" key="3">
    <source>
        <dbReference type="EMBL" id="PLS00826.1"/>
    </source>
</evidence>
<gene>
    <name evidence="2" type="ORF">CU635_06275</name>
    <name evidence="3" type="ORF">CVD25_01165</name>
</gene>
<organism evidence="2 4">
    <name type="scientific">Bacillus canaveralius</name>
    <dbReference type="NCBI Taxonomy" id="1403243"/>
    <lineage>
        <taxon>Bacteria</taxon>
        <taxon>Bacillati</taxon>
        <taxon>Bacillota</taxon>
        <taxon>Bacilli</taxon>
        <taxon>Bacillales</taxon>
        <taxon>Bacillaceae</taxon>
        <taxon>Bacillus</taxon>
    </lineage>
</organism>
<sequence>MDPFIFGIVFTGATGGVLLAIHALGESGVPINDDMIKLFMELVKSGTILWFFNHIFKLFF</sequence>
<protein>
    <submittedName>
        <fullName evidence="2">Uncharacterized protein</fullName>
    </submittedName>
</protein>
<evidence type="ECO:0000313" key="4">
    <source>
        <dbReference type="Proteomes" id="UP000234951"/>
    </source>
</evidence>
<dbReference type="EMBL" id="PGVA01000012">
    <property type="protein sequence ID" value="PLR84674.1"/>
    <property type="molecule type" value="Genomic_DNA"/>
</dbReference>
<reference evidence="3 5" key="2">
    <citation type="submission" date="2017-12" db="EMBL/GenBank/DDBJ databases">
        <title>Comparative Functional Genomics of Dry Heat Resistant strains isolated from the Viking Spacecraft.</title>
        <authorList>
            <person name="Seuylemezian A."/>
            <person name="Cooper K."/>
            <person name="Vaishampayan P."/>
        </authorList>
    </citation>
    <scope>NUCLEOTIDE SEQUENCE [LARGE SCALE GENOMIC DNA]</scope>
    <source>
        <strain evidence="3 5">ATCC 29669</strain>
    </source>
</reference>
<evidence type="ECO:0000313" key="2">
    <source>
        <dbReference type="EMBL" id="PLR84674.1"/>
    </source>
</evidence>
<reference evidence="2 4" key="1">
    <citation type="submission" date="2017-11" db="EMBL/GenBank/DDBJ databases">
        <title>Comparitive Functional Genomics of Dry Heat Resistant strains isolated from the Viking Spacecraft.</title>
        <authorList>
            <person name="Seuylemezian A."/>
            <person name="Cooper K."/>
            <person name="Vaishampayan P."/>
        </authorList>
    </citation>
    <scope>NUCLEOTIDE SEQUENCE [LARGE SCALE GENOMIC DNA]</scope>
    <source>
        <strain evidence="2 4">M4.6</strain>
    </source>
</reference>
<evidence type="ECO:0000256" key="1">
    <source>
        <dbReference type="SAM" id="Phobius"/>
    </source>
</evidence>
<comment type="caution">
    <text evidence="2">The sequence shown here is derived from an EMBL/GenBank/DDBJ whole genome shotgun (WGS) entry which is preliminary data.</text>
</comment>
<accession>A0A2N5GPN8</accession>
<dbReference type="Proteomes" id="UP000234951">
    <property type="component" value="Unassembled WGS sequence"/>
</dbReference>
<name>A0A2N5GPN8_9BACI</name>